<evidence type="ECO:0000313" key="14">
    <source>
        <dbReference type="EMBL" id="GMI72134.1"/>
    </source>
</evidence>
<evidence type="ECO:0000256" key="11">
    <source>
        <dbReference type="ARBA" id="ARBA00070098"/>
    </source>
</evidence>
<protein>
    <recommendedName>
        <fullName evidence="11">Polygalacturonase</fullName>
        <ecNumber evidence="3">3.2.1.15</ecNumber>
    </recommendedName>
</protein>
<keyword evidence="13" id="KW-0732">Signal</keyword>
<keyword evidence="7 12" id="KW-0326">Glycosidase</keyword>
<evidence type="ECO:0000256" key="8">
    <source>
        <dbReference type="ARBA" id="ARBA00023316"/>
    </source>
</evidence>
<dbReference type="GO" id="GO:0071555">
    <property type="term" value="P:cell wall organization"/>
    <property type="evidence" value="ECO:0007669"/>
    <property type="project" value="UniProtKB-KW"/>
</dbReference>
<comment type="subcellular location">
    <subcellularLocation>
        <location evidence="1">Secreted</location>
        <location evidence="1">Cell wall</location>
    </subcellularLocation>
</comment>
<dbReference type="FunFam" id="2.160.20.10:FF:000004">
    <property type="entry name" value="Pectin lyase-like superfamily protein"/>
    <property type="match status" value="1"/>
</dbReference>
<dbReference type="PANTHER" id="PTHR31375">
    <property type="match status" value="1"/>
</dbReference>
<evidence type="ECO:0000256" key="13">
    <source>
        <dbReference type="SAM" id="SignalP"/>
    </source>
</evidence>
<dbReference type="Gene3D" id="2.160.20.10">
    <property type="entry name" value="Single-stranded right-handed beta-helix, Pectin lyase-like"/>
    <property type="match status" value="1"/>
</dbReference>
<evidence type="ECO:0000256" key="5">
    <source>
        <dbReference type="ARBA" id="ARBA00022525"/>
    </source>
</evidence>
<accession>A0A9W7H6X7</accession>
<dbReference type="InterPro" id="IPR012334">
    <property type="entry name" value="Pectin_lyas_fold"/>
</dbReference>
<evidence type="ECO:0000256" key="7">
    <source>
        <dbReference type="ARBA" id="ARBA00023295"/>
    </source>
</evidence>
<evidence type="ECO:0000256" key="12">
    <source>
        <dbReference type="RuleBase" id="RU361169"/>
    </source>
</evidence>
<dbReference type="Proteomes" id="UP001165190">
    <property type="component" value="Unassembled WGS sequence"/>
</dbReference>
<feature type="chain" id="PRO_5040796130" description="Polygalacturonase" evidence="13">
    <location>
        <begin position="26"/>
        <end position="431"/>
    </location>
</feature>
<name>A0A9W7H6X7_HIBTR</name>
<evidence type="ECO:0000256" key="4">
    <source>
        <dbReference type="ARBA" id="ARBA00022512"/>
    </source>
</evidence>
<dbReference type="Pfam" id="PF00295">
    <property type="entry name" value="Glyco_hydro_28"/>
    <property type="match status" value="1"/>
</dbReference>
<evidence type="ECO:0000313" key="15">
    <source>
        <dbReference type="Proteomes" id="UP001165190"/>
    </source>
</evidence>
<organism evidence="14 15">
    <name type="scientific">Hibiscus trionum</name>
    <name type="common">Flower of an hour</name>
    <dbReference type="NCBI Taxonomy" id="183268"/>
    <lineage>
        <taxon>Eukaryota</taxon>
        <taxon>Viridiplantae</taxon>
        <taxon>Streptophyta</taxon>
        <taxon>Embryophyta</taxon>
        <taxon>Tracheophyta</taxon>
        <taxon>Spermatophyta</taxon>
        <taxon>Magnoliopsida</taxon>
        <taxon>eudicotyledons</taxon>
        <taxon>Gunneridae</taxon>
        <taxon>Pentapetalae</taxon>
        <taxon>rosids</taxon>
        <taxon>malvids</taxon>
        <taxon>Malvales</taxon>
        <taxon>Malvaceae</taxon>
        <taxon>Malvoideae</taxon>
        <taxon>Hibiscus</taxon>
    </lineage>
</organism>
<evidence type="ECO:0000256" key="1">
    <source>
        <dbReference type="ARBA" id="ARBA00004191"/>
    </source>
</evidence>
<keyword evidence="5" id="KW-0964">Secreted</keyword>
<keyword evidence="6 12" id="KW-0378">Hydrolase</keyword>
<dbReference type="SUPFAM" id="SSF51126">
    <property type="entry name" value="Pectin lyase-like"/>
    <property type="match status" value="1"/>
</dbReference>
<comment type="caution">
    <text evidence="14">The sequence shown here is derived from an EMBL/GenBank/DDBJ whole genome shotgun (WGS) entry which is preliminary data.</text>
</comment>
<evidence type="ECO:0000256" key="9">
    <source>
        <dbReference type="ARBA" id="ARBA00034074"/>
    </source>
</evidence>
<keyword evidence="15" id="KW-1185">Reference proteome</keyword>
<evidence type="ECO:0000256" key="10">
    <source>
        <dbReference type="ARBA" id="ARBA00060133"/>
    </source>
</evidence>
<sequence>MAFVATARITVILLLFLVLHDGCVGARPFDAAEALVAKAKDVSVGKVGSDVKSFNVLDYGAKADGKSDSSINFIRTFKAACNFRGNAMMVIPKGDFLIGPVIFSGPCFNPSSLIIQANGMVKARPDISYFTGGADGVDWITFQSLKNGLILSGDGTFHGQGAHTWKYNDCAHKSKCVRLPASMKFIKVNDTIISGIKSVDPKGFHIMVSVSQNIKFVNLDLQAPENSPNTDGIHISKSSKVEISECVIATGDDCVSMIHGTTEISIKNVICGPGHGFSIGSLGHYDNEADVSKITVTDSTLRGTTNGARIKTYKTDSPSKASNIIFKDLTMDRVANPIIIDQEYGNRASTQESRVSISDIHFENIEGTSESKIAVKLICSKLNPCIGVQMKNVSLKYVGRPNDPRPFSSNCTNAKVTYSGIQHPPPCAPGS</sequence>
<keyword evidence="8" id="KW-0961">Cell wall biogenesis/degradation</keyword>
<proteinExistence type="inferred from homology"/>
<dbReference type="InterPro" id="IPR000743">
    <property type="entry name" value="Glyco_hydro_28"/>
</dbReference>
<dbReference type="GO" id="GO:0005975">
    <property type="term" value="P:carbohydrate metabolic process"/>
    <property type="evidence" value="ECO:0007669"/>
    <property type="project" value="InterPro"/>
</dbReference>
<evidence type="ECO:0000256" key="3">
    <source>
        <dbReference type="ARBA" id="ARBA00012736"/>
    </source>
</evidence>
<dbReference type="GO" id="GO:0004650">
    <property type="term" value="F:polygalacturonase activity"/>
    <property type="evidence" value="ECO:0007669"/>
    <property type="project" value="UniProtKB-EC"/>
</dbReference>
<dbReference type="OrthoDB" id="187139at2759"/>
<dbReference type="EC" id="3.2.1.15" evidence="3"/>
<reference evidence="14" key="1">
    <citation type="submission" date="2023-05" db="EMBL/GenBank/DDBJ databases">
        <title>Genome and transcriptome analyses reveal genes involved in the formation of fine ridges on petal epidermal cells in Hibiscus trionum.</title>
        <authorList>
            <person name="Koshimizu S."/>
            <person name="Masuda S."/>
            <person name="Ishii T."/>
            <person name="Shirasu K."/>
            <person name="Hoshino A."/>
            <person name="Arita M."/>
        </authorList>
    </citation>
    <scope>NUCLEOTIDE SEQUENCE</scope>
    <source>
        <strain evidence="14">Hamamatsu line</strain>
    </source>
</reference>
<comment type="similarity">
    <text evidence="2 12">Belongs to the glycosyl hydrolase 28 family.</text>
</comment>
<dbReference type="InterPro" id="IPR011050">
    <property type="entry name" value="Pectin_lyase_fold/virulence"/>
</dbReference>
<comment type="function">
    <text evidence="10">May function in the depolymerization of the pectin in its walls during pollen tube elongation, or in that of the pistil during pollination.</text>
</comment>
<gene>
    <name evidence="14" type="ORF">HRI_000882700</name>
</gene>
<feature type="signal peptide" evidence="13">
    <location>
        <begin position="1"/>
        <end position="25"/>
    </location>
</feature>
<keyword evidence="4" id="KW-0134">Cell wall</keyword>
<evidence type="ECO:0000256" key="2">
    <source>
        <dbReference type="ARBA" id="ARBA00008834"/>
    </source>
</evidence>
<comment type="catalytic activity">
    <reaction evidence="9">
        <text>(1,4-alpha-D-galacturonosyl)n+m + H2O = (1,4-alpha-D-galacturonosyl)n + (1,4-alpha-D-galacturonosyl)m.</text>
        <dbReference type="EC" id="3.2.1.15"/>
    </reaction>
</comment>
<dbReference type="AlphaFoldDB" id="A0A9W7H6X7"/>
<evidence type="ECO:0000256" key="6">
    <source>
        <dbReference type="ARBA" id="ARBA00022801"/>
    </source>
</evidence>
<dbReference type="EMBL" id="BSYR01000010">
    <property type="protein sequence ID" value="GMI72134.1"/>
    <property type="molecule type" value="Genomic_DNA"/>
</dbReference>